<keyword evidence="1" id="KW-0805">Transcription regulation</keyword>
<keyword evidence="3" id="KW-0804">Transcription</keyword>
<evidence type="ECO:0000256" key="3">
    <source>
        <dbReference type="ARBA" id="ARBA00023163"/>
    </source>
</evidence>
<dbReference type="PANTHER" id="PTHR43133:SF46">
    <property type="entry name" value="RNA POLYMERASE SIGMA-70 FACTOR ECF SUBFAMILY"/>
    <property type="match status" value="1"/>
</dbReference>
<dbReference type="CDD" id="cd06171">
    <property type="entry name" value="Sigma70_r4"/>
    <property type="match status" value="1"/>
</dbReference>
<dbReference type="Pfam" id="PF08281">
    <property type="entry name" value="Sigma70_r4_2"/>
    <property type="match status" value="1"/>
</dbReference>
<keyword evidence="2" id="KW-0731">Sigma factor</keyword>
<proteinExistence type="predicted"/>
<feature type="non-terminal residue" evidence="5">
    <location>
        <position position="1"/>
    </location>
</feature>
<evidence type="ECO:0000313" key="5">
    <source>
        <dbReference type="EMBL" id="KAA4632358.1"/>
    </source>
</evidence>
<sequence>YKREVREALRKLPPKCKQVFLLKCIKGLKYKEIAEVSGISVNTVKYHLGEAFRIMREELIDLQGTVLLFMLMKPVFDVVV</sequence>
<dbReference type="GO" id="GO:0016987">
    <property type="term" value="F:sigma factor activity"/>
    <property type="evidence" value="ECO:0007669"/>
    <property type="project" value="UniProtKB-KW"/>
</dbReference>
<organism evidence="5">
    <name type="scientific">Bacteroides ovatus</name>
    <dbReference type="NCBI Taxonomy" id="28116"/>
    <lineage>
        <taxon>Bacteria</taxon>
        <taxon>Pseudomonadati</taxon>
        <taxon>Bacteroidota</taxon>
        <taxon>Bacteroidia</taxon>
        <taxon>Bacteroidales</taxon>
        <taxon>Bacteroidaceae</taxon>
        <taxon>Bacteroides</taxon>
    </lineage>
</organism>
<dbReference type="Gene3D" id="1.10.10.10">
    <property type="entry name" value="Winged helix-like DNA-binding domain superfamily/Winged helix DNA-binding domain"/>
    <property type="match status" value="1"/>
</dbReference>
<dbReference type="SUPFAM" id="SSF88659">
    <property type="entry name" value="Sigma3 and sigma4 domains of RNA polymerase sigma factors"/>
    <property type="match status" value="1"/>
</dbReference>
<dbReference type="PANTHER" id="PTHR43133">
    <property type="entry name" value="RNA POLYMERASE ECF-TYPE SIGMA FACTO"/>
    <property type="match status" value="1"/>
</dbReference>
<name>A0A642C112_BACOV</name>
<dbReference type="InterPro" id="IPR013324">
    <property type="entry name" value="RNA_pol_sigma_r3/r4-like"/>
</dbReference>
<dbReference type="NCBIfam" id="TIGR02937">
    <property type="entry name" value="sigma70-ECF"/>
    <property type="match status" value="1"/>
</dbReference>
<dbReference type="AlphaFoldDB" id="A0A642C112"/>
<evidence type="ECO:0000256" key="1">
    <source>
        <dbReference type="ARBA" id="ARBA00023015"/>
    </source>
</evidence>
<dbReference type="GO" id="GO:0003677">
    <property type="term" value="F:DNA binding"/>
    <property type="evidence" value="ECO:0007669"/>
    <property type="project" value="InterPro"/>
</dbReference>
<dbReference type="GO" id="GO:0006352">
    <property type="term" value="P:DNA-templated transcription initiation"/>
    <property type="evidence" value="ECO:0007669"/>
    <property type="project" value="InterPro"/>
</dbReference>
<accession>A0A642C112</accession>
<dbReference type="EMBL" id="VWFQ01000089">
    <property type="protein sequence ID" value="KAA4632358.1"/>
    <property type="molecule type" value="Genomic_DNA"/>
</dbReference>
<evidence type="ECO:0000256" key="2">
    <source>
        <dbReference type="ARBA" id="ARBA00023082"/>
    </source>
</evidence>
<dbReference type="InterPro" id="IPR036388">
    <property type="entry name" value="WH-like_DNA-bd_sf"/>
</dbReference>
<evidence type="ECO:0000259" key="4">
    <source>
        <dbReference type="Pfam" id="PF08281"/>
    </source>
</evidence>
<dbReference type="InterPro" id="IPR039425">
    <property type="entry name" value="RNA_pol_sigma-70-like"/>
</dbReference>
<dbReference type="InterPro" id="IPR014284">
    <property type="entry name" value="RNA_pol_sigma-70_dom"/>
</dbReference>
<comment type="caution">
    <text evidence="5">The sequence shown here is derived from an EMBL/GenBank/DDBJ whole genome shotgun (WGS) entry which is preliminary data.</text>
</comment>
<gene>
    <name evidence="5" type="ORF">F3B52_26750</name>
</gene>
<reference evidence="5" key="1">
    <citation type="journal article" date="2019" name="Nat. Med.">
        <title>A library of human gut bacterial isolates paired with longitudinal multiomics data enables mechanistic microbiome research.</title>
        <authorList>
            <person name="Poyet M."/>
            <person name="Groussin M."/>
            <person name="Gibbons S.M."/>
            <person name="Avila-Pacheco J."/>
            <person name="Jiang X."/>
            <person name="Kearney S.M."/>
            <person name="Perrotta A.R."/>
            <person name="Berdy B."/>
            <person name="Zhao S."/>
            <person name="Lieberman T.D."/>
            <person name="Swanson P.K."/>
            <person name="Smith M."/>
            <person name="Roesemann S."/>
            <person name="Alexander J.E."/>
            <person name="Rich S.A."/>
            <person name="Livny J."/>
            <person name="Vlamakis H."/>
            <person name="Clish C."/>
            <person name="Bullock K."/>
            <person name="Deik A."/>
            <person name="Scott J."/>
            <person name="Pierce K.A."/>
            <person name="Xavier R.J."/>
            <person name="Alm E.J."/>
        </authorList>
    </citation>
    <scope>NUCLEOTIDE SEQUENCE</scope>
    <source>
        <strain evidence="5">BIOML-A16</strain>
    </source>
</reference>
<dbReference type="InterPro" id="IPR013249">
    <property type="entry name" value="RNA_pol_sigma70_r4_t2"/>
</dbReference>
<protein>
    <submittedName>
        <fullName evidence="5">Sigma-70 family RNA polymerase sigma factor</fullName>
    </submittedName>
</protein>
<feature type="domain" description="RNA polymerase sigma factor 70 region 4 type 2" evidence="4">
    <location>
        <begin position="3"/>
        <end position="52"/>
    </location>
</feature>